<sequence length="142" mass="15636">LTANWKSYFTDFFMAIPPQFRERAINAHVNVPSGGLSFPICSIPIKDDDEKKMVEIIVAVINSRLKMTTSNGEISGVITWNESVETCSRLFTVLSGAGVNENVKAAVNYAFLLNGGFKDRVTNTDCLLAPLMCLSHFDRKGS</sequence>
<name>A0AAN5CD14_9BILA</name>
<protein>
    <submittedName>
        <fullName evidence="1">Uncharacterized protein</fullName>
    </submittedName>
</protein>
<evidence type="ECO:0000313" key="1">
    <source>
        <dbReference type="EMBL" id="GMR40325.1"/>
    </source>
</evidence>
<feature type="non-terminal residue" evidence="1">
    <location>
        <position position="1"/>
    </location>
</feature>
<gene>
    <name evidence="1" type="ORF">PMAYCL1PPCAC_10520</name>
</gene>
<comment type="caution">
    <text evidence="1">The sequence shown here is derived from an EMBL/GenBank/DDBJ whole genome shotgun (WGS) entry which is preliminary data.</text>
</comment>
<organism evidence="1 2">
    <name type="scientific">Pristionchus mayeri</name>
    <dbReference type="NCBI Taxonomy" id="1317129"/>
    <lineage>
        <taxon>Eukaryota</taxon>
        <taxon>Metazoa</taxon>
        <taxon>Ecdysozoa</taxon>
        <taxon>Nematoda</taxon>
        <taxon>Chromadorea</taxon>
        <taxon>Rhabditida</taxon>
        <taxon>Rhabditina</taxon>
        <taxon>Diplogasteromorpha</taxon>
        <taxon>Diplogasteroidea</taxon>
        <taxon>Neodiplogasteridae</taxon>
        <taxon>Pristionchus</taxon>
    </lineage>
</organism>
<accession>A0AAN5CD14</accession>
<proteinExistence type="predicted"/>
<feature type="non-terminal residue" evidence="1">
    <location>
        <position position="142"/>
    </location>
</feature>
<dbReference type="EMBL" id="BTRK01000003">
    <property type="protein sequence ID" value="GMR40325.1"/>
    <property type="molecule type" value="Genomic_DNA"/>
</dbReference>
<evidence type="ECO:0000313" key="2">
    <source>
        <dbReference type="Proteomes" id="UP001328107"/>
    </source>
</evidence>
<keyword evidence="2" id="KW-1185">Reference proteome</keyword>
<reference evidence="2" key="1">
    <citation type="submission" date="2022-10" db="EMBL/GenBank/DDBJ databases">
        <title>Genome assembly of Pristionchus species.</title>
        <authorList>
            <person name="Yoshida K."/>
            <person name="Sommer R.J."/>
        </authorList>
    </citation>
    <scope>NUCLEOTIDE SEQUENCE [LARGE SCALE GENOMIC DNA]</scope>
    <source>
        <strain evidence="2">RS5460</strain>
    </source>
</reference>
<dbReference type="AlphaFoldDB" id="A0AAN5CD14"/>
<dbReference type="Proteomes" id="UP001328107">
    <property type="component" value="Unassembled WGS sequence"/>
</dbReference>